<dbReference type="Gene3D" id="3.40.630.30">
    <property type="match status" value="1"/>
</dbReference>
<dbReference type="EMBL" id="JAGSOG010000162">
    <property type="protein sequence ID" value="MBR7836803.1"/>
    <property type="molecule type" value="Genomic_DNA"/>
</dbReference>
<dbReference type="GO" id="GO:0016747">
    <property type="term" value="F:acyltransferase activity, transferring groups other than amino-acyl groups"/>
    <property type="evidence" value="ECO:0007669"/>
    <property type="project" value="InterPro"/>
</dbReference>
<comment type="caution">
    <text evidence="2">The sequence shown here is derived from an EMBL/GenBank/DDBJ whole genome shotgun (WGS) entry which is preliminary data.</text>
</comment>
<evidence type="ECO:0000313" key="3">
    <source>
        <dbReference type="Proteomes" id="UP000675781"/>
    </source>
</evidence>
<feature type="domain" description="N-acetyltransferase" evidence="1">
    <location>
        <begin position="1"/>
        <end position="152"/>
    </location>
</feature>
<protein>
    <submittedName>
        <fullName evidence="2">GNAT family N-acetyltransferase</fullName>
    </submittedName>
</protein>
<proteinExistence type="predicted"/>
<dbReference type="Pfam" id="PF00583">
    <property type="entry name" value="Acetyltransf_1"/>
    <property type="match status" value="1"/>
</dbReference>
<keyword evidence="3" id="KW-1185">Reference proteome</keyword>
<name>A0A941IU27_9ACTN</name>
<dbReference type="PROSITE" id="PS51186">
    <property type="entry name" value="GNAT"/>
    <property type="match status" value="1"/>
</dbReference>
<evidence type="ECO:0000259" key="1">
    <source>
        <dbReference type="PROSITE" id="PS51186"/>
    </source>
</evidence>
<organism evidence="2 3">
    <name type="scientific">Actinospica durhamensis</name>
    <dbReference type="NCBI Taxonomy" id="1508375"/>
    <lineage>
        <taxon>Bacteria</taxon>
        <taxon>Bacillati</taxon>
        <taxon>Actinomycetota</taxon>
        <taxon>Actinomycetes</taxon>
        <taxon>Catenulisporales</taxon>
        <taxon>Actinospicaceae</taxon>
        <taxon>Actinospica</taxon>
    </lineage>
</organism>
<evidence type="ECO:0000313" key="2">
    <source>
        <dbReference type="EMBL" id="MBR7836803.1"/>
    </source>
</evidence>
<reference evidence="2" key="1">
    <citation type="submission" date="2021-04" db="EMBL/GenBank/DDBJ databases">
        <title>Genome based classification of Actinospica acidithermotolerans sp. nov., an actinobacterium isolated from an Indonesian hot spring.</title>
        <authorList>
            <person name="Kusuma A.B."/>
            <person name="Putra K.E."/>
            <person name="Nafisah S."/>
            <person name="Loh J."/>
            <person name="Nouioui I."/>
            <person name="Goodfellow M."/>
        </authorList>
    </citation>
    <scope>NUCLEOTIDE SEQUENCE</scope>
    <source>
        <strain evidence="2">CSCA 57</strain>
    </source>
</reference>
<dbReference type="InterPro" id="IPR000182">
    <property type="entry name" value="GNAT_dom"/>
</dbReference>
<dbReference type="Proteomes" id="UP000675781">
    <property type="component" value="Unassembled WGS sequence"/>
</dbReference>
<dbReference type="RefSeq" id="WP_212531275.1">
    <property type="nucleotide sequence ID" value="NZ_JAGSOG010000162.1"/>
</dbReference>
<dbReference type="InterPro" id="IPR016181">
    <property type="entry name" value="Acyl_CoA_acyltransferase"/>
</dbReference>
<dbReference type="AlphaFoldDB" id="A0A941IU27"/>
<accession>A0A941IU27</accession>
<dbReference type="SUPFAM" id="SSF55729">
    <property type="entry name" value="Acyl-CoA N-acyltransferases (Nat)"/>
    <property type="match status" value="1"/>
</dbReference>
<gene>
    <name evidence="2" type="ORF">KDL01_26215</name>
</gene>
<sequence>MRIVEMTARFAAEMAGWRYPEPYQCYDLAGADPAYFTDPANGFHALVDEDGALLGFRSFGADGQVPGGAYDGAALDTGGGLRPELTGRGLGREAIATGLAFSRRLHRPDAFRVTVAAFNTRALHVVESLGFAPTDTFRATADGAEYRILLLR</sequence>